<accession>A0ABQ3K4P6</accession>
<gene>
    <name evidence="2" type="ORF">GCM10017783_15240</name>
</gene>
<sequence>MIKFQQRDPQDPSKESEVVLDLMPLMLFGVGFIAVKALLNAFDV</sequence>
<feature type="transmembrane region" description="Helical" evidence="1">
    <location>
        <begin position="20"/>
        <end position="39"/>
    </location>
</feature>
<evidence type="ECO:0000256" key="1">
    <source>
        <dbReference type="SAM" id="Phobius"/>
    </source>
</evidence>
<comment type="caution">
    <text evidence="2">The sequence shown here is derived from an EMBL/GenBank/DDBJ whole genome shotgun (WGS) entry which is preliminary data.</text>
</comment>
<evidence type="ECO:0000313" key="3">
    <source>
        <dbReference type="Proteomes" id="UP000632154"/>
    </source>
</evidence>
<dbReference type="EMBL" id="BNAL01000017">
    <property type="protein sequence ID" value="GHG03643.1"/>
    <property type="molecule type" value="Genomic_DNA"/>
</dbReference>
<name>A0ABQ3K4P6_9DEIO</name>
<protein>
    <submittedName>
        <fullName evidence="2">Uncharacterized protein</fullName>
    </submittedName>
</protein>
<dbReference type="Proteomes" id="UP000632154">
    <property type="component" value="Unassembled WGS sequence"/>
</dbReference>
<reference evidence="3" key="1">
    <citation type="journal article" date="2019" name="Int. J. Syst. Evol. Microbiol.">
        <title>The Global Catalogue of Microorganisms (GCM) 10K type strain sequencing project: providing services to taxonomists for standard genome sequencing and annotation.</title>
        <authorList>
            <consortium name="The Broad Institute Genomics Platform"/>
            <consortium name="The Broad Institute Genome Sequencing Center for Infectious Disease"/>
            <person name="Wu L."/>
            <person name="Ma J."/>
        </authorList>
    </citation>
    <scope>NUCLEOTIDE SEQUENCE [LARGE SCALE GENOMIC DNA]</scope>
    <source>
        <strain evidence="3">CGMCC 1.18439</strain>
    </source>
</reference>
<keyword evidence="1" id="KW-0472">Membrane</keyword>
<proteinExistence type="predicted"/>
<organism evidence="2 3">
    <name type="scientific">Deinococcus piscis</name>
    <dbReference type="NCBI Taxonomy" id="394230"/>
    <lineage>
        <taxon>Bacteria</taxon>
        <taxon>Thermotogati</taxon>
        <taxon>Deinococcota</taxon>
        <taxon>Deinococci</taxon>
        <taxon>Deinococcales</taxon>
        <taxon>Deinococcaceae</taxon>
        <taxon>Deinococcus</taxon>
    </lineage>
</organism>
<keyword evidence="1" id="KW-1133">Transmembrane helix</keyword>
<keyword evidence="1" id="KW-0812">Transmembrane</keyword>
<keyword evidence="3" id="KW-1185">Reference proteome</keyword>
<evidence type="ECO:0000313" key="2">
    <source>
        <dbReference type="EMBL" id="GHG03643.1"/>
    </source>
</evidence>
<dbReference type="RefSeq" id="WP_268248067.1">
    <property type="nucleotide sequence ID" value="NZ_BNAL01000017.1"/>
</dbReference>